<sequence>MTGPEQQTYDLTGLTLPISKKGTGCPFDPKIIQHALDVDRRKCRRVVPMKVLVLGLSRTGTVSLRHALFELDYFDVYHGSSFCNENPRDCEMWTEALRGRFEGGKRFERSDWDQLFGHCMAISDAPSYAFADDLIKAYPEAKVILTVRDSPEAWRKSMMSTVIPTALAHEEIGVVGRILMAFAPKTYYQPMFGMVIKYTRLLDVPSRGVRMYEEHNNWIRSLVPKENLLEFNVKQGWEPLCRFLGKEVPPKPFPHVNGSRDYLETLGSFQKKTGADALTNMAIYLGIPLVVAACWAAYTRQVGSRSLVPLTLLQAEWIVGRLWGGKR</sequence>
<protein>
    <recommendedName>
        <fullName evidence="3">NAD dependent epimerase/dehydratase</fullName>
    </recommendedName>
</protein>
<dbReference type="AlphaFoldDB" id="A0A0D2GZ17"/>
<reference evidence="1 2" key="1">
    <citation type="submission" date="2015-01" db="EMBL/GenBank/DDBJ databases">
        <title>The Genome Sequence of Rhinocladiella mackenzie CBS 650.93.</title>
        <authorList>
            <consortium name="The Broad Institute Genomics Platform"/>
            <person name="Cuomo C."/>
            <person name="de Hoog S."/>
            <person name="Gorbushina A."/>
            <person name="Stielow B."/>
            <person name="Teixiera M."/>
            <person name="Abouelleil A."/>
            <person name="Chapman S.B."/>
            <person name="Priest M."/>
            <person name="Young S.K."/>
            <person name="Wortman J."/>
            <person name="Nusbaum C."/>
            <person name="Birren B."/>
        </authorList>
    </citation>
    <scope>NUCLEOTIDE SEQUENCE [LARGE SCALE GENOMIC DNA]</scope>
    <source>
        <strain evidence="1 2">CBS 650.93</strain>
    </source>
</reference>
<organism evidence="1 2">
    <name type="scientific">Rhinocladiella mackenziei CBS 650.93</name>
    <dbReference type="NCBI Taxonomy" id="1442369"/>
    <lineage>
        <taxon>Eukaryota</taxon>
        <taxon>Fungi</taxon>
        <taxon>Dikarya</taxon>
        <taxon>Ascomycota</taxon>
        <taxon>Pezizomycotina</taxon>
        <taxon>Eurotiomycetes</taxon>
        <taxon>Chaetothyriomycetidae</taxon>
        <taxon>Chaetothyriales</taxon>
        <taxon>Herpotrichiellaceae</taxon>
        <taxon>Rhinocladiella</taxon>
    </lineage>
</organism>
<dbReference type="EMBL" id="KN847479">
    <property type="protein sequence ID" value="KIX03408.1"/>
    <property type="molecule type" value="Genomic_DNA"/>
</dbReference>
<dbReference type="PANTHER" id="PTHR36978:SF4">
    <property type="entry name" value="P-LOOP CONTAINING NUCLEOSIDE TRIPHOSPHATE HYDROLASE PROTEIN"/>
    <property type="match status" value="1"/>
</dbReference>
<accession>A0A0D2GZ17</accession>
<dbReference type="Proteomes" id="UP000053617">
    <property type="component" value="Unassembled WGS sequence"/>
</dbReference>
<dbReference type="HOGENOM" id="CLU_061199_1_0_1"/>
<dbReference type="Gene3D" id="3.40.50.300">
    <property type="entry name" value="P-loop containing nucleotide triphosphate hydrolases"/>
    <property type="match status" value="1"/>
</dbReference>
<dbReference type="RefSeq" id="XP_013270544.1">
    <property type="nucleotide sequence ID" value="XM_013415090.1"/>
</dbReference>
<evidence type="ECO:0000313" key="2">
    <source>
        <dbReference type="Proteomes" id="UP000053617"/>
    </source>
</evidence>
<dbReference type="InterPro" id="IPR027417">
    <property type="entry name" value="P-loop_NTPase"/>
</dbReference>
<dbReference type="STRING" id="1442369.A0A0D2GZ17"/>
<dbReference type="InterPro" id="IPR040632">
    <property type="entry name" value="Sulfotransfer_4"/>
</dbReference>
<gene>
    <name evidence="1" type="ORF">Z518_06960</name>
</gene>
<proteinExistence type="predicted"/>
<evidence type="ECO:0008006" key="3">
    <source>
        <dbReference type="Google" id="ProtNLM"/>
    </source>
</evidence>
<dbReference type="PANTHER" id="PTHR36978">
    <property type="entry name" value="P-LOOP CONTAINING NUCLEOTIDE TRIPHOSPHATE HYDROLASE"/>
    <property type="match status" value="1"/>
</dbReference>
<dbReference type="GeneID" id="25295031"/>
<dbReference type="SUPFAM" id="SSF52540">
    <property type="entry name" value="P-loop containing nucleoside triphosphate hydrolases"/>
    <property type="match status" value="1"/>
</dbReference>
<dbReference type="VEuPathDB" id="FungiDB:Z518_06960"/>
<name>A0A0D2GZ17_9EURO</name>
<keyword evidence="2" id="KW-1185">Reference proteome</keyword>
<dbReference type="Pfam" id="PF17784">
    <property type="entry name" value="Sulfotransfer_4"/>
    <property type="match status" value="1"/>
</dbReference>
<dbReference type="OrthoDB" id="408152at2759"/>
<evidence type="ECO:0000313" key="1">
    <source>
        <dbReference type="EMBL" id="KIX03408.1"/>
    </source>
</evidence>